<dbReference type="PANTHER" id="PTHR38447">
    <property type="entry name" value="TRANSCRIPTION FACTOR YDEB-RELATED"/>
    <property type="match status" value="1"/>
</dbReference>
<proteinExistence type="predicted"/>
<accession>A0A1B9B708</accession>
<gene>
    <name evidence="2" type="ORF">A8F95_19460</name>
</gene>
<protein>
    <submittedName>
        <fullName evidence="2">CarD family transcriptional regulator</fullName>
    </submittedName>
</protein>
<dbReference type="Gene3D" id="2.40.10.170">
    <property type="match status" value="1"/>
</dbReference>
<comment type="caution">
    <text evidence="2">The sequence shown here is derived from an EMBL/GenBank/DDBJ whole genome shotgun (WGS) entry which is preliminary data.</text>
</comment>
<dbReference type="Gene3D" id="1.20.58.1290">
    <property type="entry name" value="CarD-like, C-terminal domain"/>
    <property type="match status" value="1"/>
</dbReference>
<dbReference type="Pfam" id="PF02559">
    <property type="entry name" value="CarD_TRCF_RID"/>
    <property type="match status" value="1"/>
</dbReference>
<organism evidence="2 3">
    <name type="scientific">Pseudobacillus wudalianchiensis</name>
    <dbReference type="NCBI Taxonomy" id="1743143"/>
    <lineage>
        <taxon>Bacteria</taxon>
        <taxon>Bacillati</taxon>
        <taxon>Bacillota</taxon>
        <taxon>Bacilli</taxon>
        <taxon>Bacillales</taxon>
        <taxon>Bacillaceae</taxon>
        <taxon>Pseudobacillus</taxon>
    </lineage>
</organism>
<dbReference type="Proteomes" id="UP000092578">
    <property type="component" value="Unassembled WGS sequence"/>
</dbReference>
<dbReference type="InterPro" id="IPR003711">
    <property type="entry name" value="CarD-like/TRCF_RID"/>
</dbReference>
<sequence>MFHIGELVIYSAHGVCQIDEIGEKAYFGAPREYYTLHPLENNKLTISVPVDHEEETILRIIDRDRAEEILHSFASPGIEWIEKGHDRARIYSAVVKTGNRNDIAKIVNTLMRKKDEAERDEKKLGEFERQLLHSVQKTLFTEIAISLQTTYDAIYNEAARLVKLNH</sequence>
<dbReference type="SUPFAM" id="SSF141259">
    <property type="entry name" value="CarD-like"/>
    <property type="match status" value="1"/>
</dbReference>
<dbReference type="EMBL" id="MAYT01000004">
    <property type="protein sequence ID" value="OCA91900.1"/>
    <property type="molecule type" value="Genomic_DNA"/>
</dbReference>
<evidence type="ECO:0000313" key="3">
    <source>
        <dbReference type="Proteomes" id="UP000092578"/>
    </source>
</evidence>
<dbReference type="GO" id="GO:0009303">
    <property type="term" value="P:rRNA transcription"/>
    <property type="evidence" value="ECO:0007669"/>
    <property type="project" value="TreeGrafter"/>
</dbReference>
<evidence type="ECO:0000259" key="1">
    <source>
        <dbReference type="SMART" id="SM01058"/>
    </source>
</evidence>
<dbReference type="RefSeq" id="WP_065409722.1">
    <property type="nucleotide sequence ID" value="NZ_MAYT01000004.1"/>
</dbReference>
<name>A0A1B9B708_9BACI</name>
<keyword evidence="3" id="KW-1185">Reference proteome</keyword>
<dbReference type="Pfam" id="PF21095">
    <property type="entry name" value="CarD_C"/>
    <property type="match status" value="1"/>
</dbReference>
<dbReference type="InterPro" id="IPR048792">
    <property type="entry name" value="CarD_C"/>
</dbReference>
<dbReference type="InterPro" id="IPR052531">
    <property type="entry name" value="CarD-like_regulator"/>
</dbReference>
<feature type="domain" description="CarD-like/TRCF RNAP-interacting" evidence="1">
    <location>
        <begin position="1"/>
        <end position="111"/>
    </location>
</feature>
<dbReference type="SMART" id="SM01058">
    <property type="entry name" value="CarD_TRCF"/>
    <property type="match status" value="1"/>
</dbReference>
<dbReference type="AlphaFoldDB" id="A0A1B9B708"/>
<evidence type="ECO:0000313" key="2">
    <source>
        <dbReference type="EMBL" id="OCA91900.1"/>
    </source>
</evidence>
<dbReference type="PANTHER" id="PTHR38447:SF1">
    <property type="entry name" value="RNA POLYMERASE-BINDING TRANSCRIPTION FACTOR CARD"/>
    <property type="match status" value="1"/>
</dbReference>
<dbReference type="InterPro" id="IPR036101">
    <property type="entry name" value="CarD-like/TRCF_RID_sf"/>
</dbReference>
<dbReference type="InterPro" id="IPR042215">
    <property type="entry name" value="CarD-like_C"/>
</dbReference>
<reference evidence="3" key="1">
    <citation type="submission" date="2016-05" db="EMBL/GenBank/DDBJ databases">
        <authorList>
            <person name="Liu B."/>
            <person name="Wang J."/>
            <person name="Zhu Y."/>
            <person name="Liu G."/>
            <person name="Chen Q."/>
            <person name="Chen Z."/>
            <person name="Lan J."/>
            <person name="Che J."/>
            <person name="Ge C."/>
            <person name="Shi H."/>
            <person name="Pan Z."/>
            <person name="Liu X."/>
        </authorList>
    </citation>
    <scope>NUCLEOTIDE SEQUENCE [LARGE SCALE GENOMIC DNA]</scope>
    <source>
        <strain evidence="3">FJAT-27215</strain>
    </source>
</reference>